<feature type="region of interest" description="Disordered" evidence="1">
    <location>
        <begin position="100"/>
        <end position="146"/>
    </location>
</feature>
<evidence type="ECO:0000256" key="1">
    <source>
        <dbReference type="SAM" id="MobiDB-lite"/>
    </source>
</evidence>
<feature type="compositionally biased region" description="Low complexity" evidence="1">
    <location>
        <begin position="9"/>
        <end position="24"/>
    </location>
</feature>
<proteinExistence type="predicted"/>
<comment type="caution">
    <text evidence="2">The sequence shown here is derived from an EMBL/GenBank/DDBJ whole genome shotgun (WGS) entry which is preliminary data.</text>
</comment>
<feature type="region of interest" description="Disordered" evidence="1">
    <location>
        <begin position="1"/>
        <end position="86"/>
    </location>
</feature>
<dbReference type="AlphaFoldDB" id="A0A166BX74"/>
<feature type="compositionally biased region" description="Basic and acidic residues" evidence="1">
    <location>
        <begin position="118"/>
        <end position="127"/>
    </location>
</feature>
<evidence type="ECO:0000313" key="2">
    <source>
        <dbReference type="EMBL" id="KZN02999.1"/>
    </source>
</evidence>
<name>A0A166BX74_DAUCS</name>
<feature type="compositionally biased region" description="Polar residues" evidence="1">
    <location>
        <begin position="102"/>
        <end position="114"/>
    </location>
</feature>
<feature type="compositionally biased region" description="Polar residues" evidence="1">
    <location>
        <begin position="128"/>
        <end position="146"/>
    </location>
</feature>
<dbReference type="PANTHER" id="PTHR33738:SF21">
    <property type="entry name" value="TPRXL"/>
    <property type="match status" value="1"/>
</dbReference>
<organism evidence="2">
    <name type="scientific">Daucus carota subsp. sativus</name>
    <name type="common">Carrot</name>
    <dbReference type="NCBI Taxonomy" id="79200"/>
    <lineage>
        <taxon>Eukaryota</taxon>
        <taxon>Viridiplantae</taxon>
        <taxon>Streptophyta</taxon>
        <taxon>Embryophyta</taxon>
        <taxon>Tracheophyta</taxon>
        <taxon>Spermatophyta</taxon>
        <taxon>Magnoliopsida</taxon>
        <taxon>eudicotyledons</taxon>
        <taxon>Gunneridae</taxon>
        <taxon>Pentapetalae</taxon>
        <taxon>asterids</taxon>
        <taxon>campanulids</taxon>
        <taxon>Apiales</taxon>
        <taxon>Apiaceae</taxon>
        <taxon>Apioideae</taxon>
        <taxon>Scandiceae</taxon>
        <taxon>Daucinae</taxon>
        <taxon>Daucus</taxon>
        <taxon>Daucus sect. Daucus</taxon>
    </lineage>
</organism>
<dbReference type="PANTHER" id="PTHR33738">
    <property type="entry name" value="EMB|CAB82975.1"/>
    <property type="match status" value="1"/>
</dbReference>
<dbReference type="OMA" id="HPNFGIS"/>
<dbReference type="Gramene" id="KZN02999">
    <property type="protein sequence ID" value="KZN02999"/>
    <property type="gene ID" value="DCAR_011755"/>
</dbReference>
<accession>A0A166BX74</accession>
<protein>
    <submittedName>
        <fullName evidence="2">Uncharacterized protein</fullName>
    </submittedName>
</protein>
<reference evidence="2" key="1">
    <citation type="journal article" date="2016" name="Nat. Genet.">
        <title>A high-quality carrot genome assembly provides new insights into carotenoid accumulation and asterid genome evolution.</title>
        <authorList>
            <person name="Iorizzo M."/>
            <person name="Ellison S."/>
            <person name="Senalik D."/>
            <person name="Zeng P."/>
            <person name="Satapoomin P."/>
            <person name="Huang J."/>
            <person name="Bowman M."/>
            <person name="Iovene M."/>
            <person name="Sanseverino W."/>
            <person name="Cavagnaro P."/>
            <person name="Yildiz M."/>
            <person name="Macko-Podgorni A."/>
            <person name="Moranska E."/>
            <person name="Grzebelus E."/>
            <person name="Grzebelus D."/>
            <person name="Ashrafi H."/>
            <person name="Zheng Z."/>
            <person name="Cheng S."/>
            <person name="Spooner D."/>
            <person name="Van Deynze A."/>
            <person name="Simon P."/>
        </authorList>
    </citation>
    <scope>NUCLEOTIDE SEQUENCE [LARGE SCALE GENOMIC DNA]</scope>
    <source>
        <tissue evidence="2">Leaf</tissue>
    </source>
</reference>
<dbReference type="EMBL" id="LNRQ01000003">
    <property type="protein sequence ID" value="KZN02999.1"/>
    <property type="molecule type" value="Genomic_DNA"/>
</dbReference>
<feature type="compositionally biased region" description="Polar residues" evidence="1">
    <location>
        <begin position="75"/>
        <end position="86"/>
    </location>
</feature>
<sequence length="146" mass="15704">MDLFGPKDSSQSSSSTGVFGSVFGPPSMGLGRDSSISGPTRKQDYGNTKQGIQDYNSQRNYKSESGGKQSKDRTSNSTYNQNELSNPCYYSSSIYYGAQEVYSPNSPSKTTTSHHAIKKDGGADDSHGSNSNSASRGNWWEGNQAT</sequence>
<feature type="compositionally biased region" description="Polar residues" evidence="1">
    <location>
        <begin position="34"/>
        <end position="60"/>
    </location>
</feature>
<gene>
    <name evidence="2" type="ORF">DCAR_011755</name>
</gene>